<evidence type="ECO:0008006" key="7">
    <source>
        <dbReference type="Google" id="ProtNLM"/>
    </source>
</evidence>
<dbReference type="InterPro" id="IPR052714">
    <property type="entry name" value="MFS_Exporter"/>
</dbReference>
<reference evidence="5 6" key="1">
    <citation type="submission" date="2018-02" db="EMBL/GenBank/DDBJ databases">
        <authorList>
            <person name="Machado R.A."/>
        </authorList>
    </citation>
    <scope>NUCLEOTIDE SEQUENCE [LARGE SCALE GENOMIC DNA]</scope>
    <source>
        <strain evidence="5 6">T327</strain>
    </source>
</reference>
<feature type="transmembrane region" description="Helical" evidence="4">
    <location>
        <begin position="161"/>
        <end position="179"/>
    </location>
</feature>
<comment type="caution">
    <text evidence="5">The sequence shown here is derived from an EMBL/GenBank/DDBJ whole genome shotgun (WGS) entry which is preliminary data.</text>
</comment>
<keyword evidence="1 4" id="KW-0812">Transmembrane</keyword>
<dbReference type="InterPro" id="IPR036259">
    <property type="entry name" value="MFS_trans_sf"/>
</dbReference>
<evidence type="ECO:0000256" key="2">
    <source>
        <dbReference type="ARBA" id="ARBA00022989"/>
    </source>
</evidence>
<feature type="transmembrane region" description="Helical" evidence="4">
    <location>
        <begin position="210"/>
        <end position="231"/>
    </location>
</feature>
<evidence type="ECO:0000256" key="4">
    <source>
        <dbReference type="SAM" id="Phobius"/>
    </source>
</evidence>
<evidence type="ECO:0000313" key="5">
    <source>
        <dbReference type="EMBL" id="NHB86539.1"/>
    </source>
</evidence>
<feature type="transmembrane region" description="Helical" evidence="4">
    <location>
        <begin position="243"/>
        <end position="261"/>
    </location>
</feature>
<dbReference type="Pfam" id="PF07690">
    <property type="entry name" value="MFS_1"/>
    <property type="match status" value="1"/>
</dbReference>
<sequence>MSEKLDLLPLITFFRGFLFWAAATAAIGYIPLLVEATDFSTTQAAIFLSGTAIGRVVFQPIMGQFISPKNCLQIYAGALIGLMSCSICLFLFSNSVSLLLCSRLLEGAFFSGFIISWRTQLNRFSQAPNFESVNDSYVISQNAGRLVGPMAGGIIAAKFDLYSVFLFSAILYSLCLIILPQKTAITSIANHNREQIRITYVQLLRRNWRLLLVHHLEFICLGLWLASWPIFAIYACGFSPIEVGYSFAIAAAGGFLVLPLRKLLRKTALKARFVISLMLLFLQPSGALLISTHLGLWIMLLLGGLGSTIYFTSFHQFVSKTYPVEQIPAIYGFLGTSTFLAQAIGQAVTPYAQQFGGIDTPIIIDAILLLIMISIAFRIYKKGSEKYDLF</sequence>
<dbReference type="RefSeq" id="WP_133814928.1">
    <property type="nucleotide sequence ID" value="NZ_CAWPIF010000003.1"/>
</dbReference>
<feature type="transmembrane region" description="Helical" evidence="4">
    <location>
        <begin position="74"/>
        <end position="92"/>
    </location>
</feature>
<evidence type="ECO:0000313" key="6">
    <source>
        <dbReference type="Proteomes" id="UP000697802"/>
    </source>
</evidence>
<dbReference type="PANTHER" id="PTHR23531:SF1">
    <property type="entry name" value="QUINOLENE RESISTANCE PROTEIN NORA"/>
    <property type="match status" value="1"/>
</dbReference>
<dbReference type="InterPro" id="IPR011701">
    <property type="entry name" value="MFS"/>
</dbReference>
<feature type="transmembrane region" description="Helical" evidence="4">
    <location>
        <begin position="273"/>
        <end position="290"/>
    </location>
</feature>
<evidence type="ECO:0000256" key="3">
    <source>
        <dbReference type="ARBA" id="ARBA00023136"/>
    </source>
</evidence>
<feature type="transmembrane region" description="Helical" evidence="4">
    <location>
        <begin position="12"/>
        <end position="32"/>
    </location>
</feature>
<dbReference type="EMBL" id="PUJU01000003">
    <property type="protein sequence ID" value="NHB86539.1"/>
    <property type="molecule type" value="Genomic_DNA"/>
</dbReference>
<dbReference type="Gene3D" id="1.20.1250.20">
    <property type="entry name" value="MFS general substrate transporter like domains"/>
    <property type="match status" value="1"/>
</dbReference>
<organism evidence="5 6">
    <name type="scientific">Photorhabdus tasmaniensis</name>
    <dbReference type="NCBI Taxonomy" id="1004159"/>
    <lineage>
        <taxon>Bacteria</taxon>
        <taxon>Pseudomonadati</taxon>
        <taxon>Pseudomonadota</taxon>
        <taxon>Gammaproteobacteria</taxon>
        <taxon>Enterobacterales</taxon>
        <taxon>Morganellaceae</taxon>
        <taxon>Photorhabdus</taxon>
    </lineage>
</organism>
<feature type="transmembrane region" description="Helical" evidence="4">
    <location>
        <begin position="44"/>
        <end position="62"/>
    </location>
</feature>
<feature type="transmembrane region" description="Helical" evidence="4">
    <location>
        <begin position="330"/>
        <end position="348"/>
    </location>
</feature>
<feature type="transmembrane region" description="Helical" evidence="4">
    <location>
        <begin position="360"/>
        <end position="380"/>
    </location>
</feature>
<keyword evidence="2 4" id="KW-1133">Transmembrane helix</keyword>
<keyword evidence="6" id="KW-1185">Reference proteome</keyword>
<gene>
    <name evidence="5" type="ORF">C5471_01925</name>
</gene>
<accession>A0ABX0GC45</accession>
<evidence type="ECO:0000256" key="1">
    <source>
        <dbReference type="ARBA" id="ARBA00022692"/>
    </source>
</evidence>
<dbReference type="SUPFAM" id="SSF103473">
    <property type="entry name" value="MFS general substrate transporter"/>
    <property type="match status" value="1"/>
</dbReference>
<proteinExistence type="predicted"/>
<feature type="transmembrane region" description="Helical" evidence="4">
    <location>
        <begin position="296"/>
        <end position="318"/>
    </location>
</feature>
<name>A0ABX0GC45_9GAMM</name>
<dbReference type="Proteomes" id="UP000697802">
    <property type="component" value="Unassembled WGS sequence"/>
</dbReference>
<keyword evidence="3 4" id="KW-0472">Membrane</keyword>
<dbReference type="PANTHER" id="PTHR23531">
    <property type="entry name" value="QUINOLENE RESISTANCE PROTEIN NORA"/>
    <property type="match status" value="1"/>
</dbReference>
<protein>
    <recommendedName>
        <fullName evidence="7">MFS transporter</fullName>
    </recommendedName>
</protein>